<gene>
    <name evidence="2" type="ORF">SAMN05192534_110102</name>
</gene>
<accession>A0A1G8EWQ5</accession>
<evidence type="ECO:0000313" key="2">
    <source>
        <dbReference type="EMBL" id="SDH74353.1"/>
    </source>
</evidence>
<evidence type="ECO:0000313" key="3">
    <source>
        <dbReference type="Proteomes" id="UP000199163"/>
    </source>
</evidence>
<dbReference type="AlphaFoldDB" id="A0A1G8EWQ5"/>
<dbReference type="EMBL" id="FNDK01000010">
    <property type="protein sequence ID" value="SDH74353.1"/>
    <property type="molecule type" value="Genomic_DNA"/>
</dbReference>
<feature type="transmembrane region" description="Helical" evidence="1">
    <location>
        <begin position="58"/>
        <end position="81"/>
    </location>
</feature>
<organism evidence="2 3">
    <name type="scientific">Alteribacillus persepolensis</name>
    <dbReference type="NCBI Taxonomy" id="568899"/>
    <lineage>
        <taxon>Bacteria</taxon>
        <taxon>Bacillati</taxon>
        <taxon>Bacillota</taxon>
        <taxon>Bacilli</taxon>
        <taxon>Bacillales</taxon>
        <taxon>Bacillaceae</taxon>
        <taxon>Alteribacillus</taxon>
    </lineage>
</organism>
<protein>
    <submittedName>
        <fullName evidence="2">Uncharacterized protein</fullName>
    </submittedName>
</protein>
<reference evidence="2 3" key="1">
    <citation type="submission" date="2016-10" db="EMBL/GenBank/DDBJ databases">
        <authorList>
            <person name="de Groot N.N."/>
        </authorList>
    </citation>
    <scope>NUCLEOTIDE SEQUENCE [LARGE SCALE GENOMIC DNA]</scope>
    <source>
        <strain evidence="2 3">DSM 21632</strain>
    </source>
</reference>
<keyword evidence="3" id="KW-1185">Reference proteome</keyword>
<proteinExistence type="predicted"/>
<keyword evidence="1" id="KW-0472">Membrane</keyword>
<keyword evidence="1" id="KW-1133">Transmembrane helix</keyword>
<sequence length="111" mass="13208">MEKKQQKTSTIYNKFSCLKKVEKEHFQKKSQQPGCMRTCRTSLIYWIMVNTKGKRGGVMVEVMVMGVLFYIVLFLALIAFINNRIRPIRQNKKKIEELETRIAQLEHERKK</sequence>
<dbReference type="Proteomes" id="UP000199163">
    <property type="component" value="Unassembled WGS sequence"/>
</dbReference>
<evidence type="ECO:0000256" key="1">
    <source>
        <dbReference type="SAM" id="Phobius"/>
    </source>
</evidence>
<keyword evidence="1" id="KW-0812">Transmembrane</keyword>
<name>A0A1G8EWQ5_9BACI</name>